<evidence type="ECO:0000313" key="3">
    <source>
        <dbReference type="EMBL" id="QEH32031.1"/>
    </source>
</evidence>
<dbReference type="GO" id="GO:0000796">
    <property type="term" value="C:condensin complex"/>
    <property type="evidence" value="ECO:0007669"/>
    <property type="project" value="TreeGrafter"/>
</dbReference>
<dbReference type="Gene3D" id="2.20.28.160">
    <property type="match status" value="1"/>
</dbReference>
<dbReference type="EMBL" id="CP042997">
    <property type="protein sequence ID" value="QEH32031.1"/>
    <property type="molecule type" value="Genomic_DNA"/>
</dbReference>
<dbReference type="GO" id="GO:0000785">
    <property type="term" value="C:chromatin"/>
    <property type="evidence" value="ECO:0007669"/>
    <property type="project" value="TreeGrafter"/>
</dbReference>
<evidence type="ECO:0000256" key="2">
    <source>
        <dbReference type="SAM" id="MobiDB-lite"/>
    </source>
</evidence>
<feature type="compositionally biased region" description="Low complexity" evidence="2">
    <location>
        <begin position="124"/>
        <end position="139"/>
    </location>
</feature>
<proteinExistence type="predicted"/>
<keyword evidence="4" id="KW-1185">Reference proteome</keyword>
<sequence>MSETPAHFVAVCPSCLSSLRIRSVYDGAQVRCKHCDHKFRVFSPDRIEAAEGDGRDEHDEYMVVSCPSCETALEMPQEFAGHRVRCNHCEAMFLVEHVVKTPASWTSAPDQDDPVHHPRGILTPDDAPGGAGRAGPRPGTSEVAEELASLRSGHERLEAELAARDGELSRLRSQNDEAEARLGRAVEESTSLRRRIDELEAECGRLGGLLRDHEAVANEREGLAEARGRLERELAEARLLVDEQAVRAQRAEEGLEAARAELERAGVQLRDLDAEHATLRGDRDRLEGLAGGLEEELRAARDEAARVAGELGSHREALAAARAESGRLSADASGLQAELELARRTMADQGAEIAAREREIAAREREIAERERAAREEREQLGGEVDRVRASLAAIERAHESELTSALDEARSRHAHDLSSAIAELRARFADELEGALNEARGRHGDDLARLQSRLDESAQAAARLEADLRDVARARSISEAELAAAREEIAALRKQLGDTQTATRTMSSMLEGMGIRLH</sequence>
<feature type="coiled-coil region" evidence="1">
    <location>
        <begin position="154"/>
        <end position="310"/>
    </location>
</feature>
<feature type="coiled-coil region" evidence="1">
    <location>
        <begin position="351"/>
        <end position="380"/>
    </location>
</feature>
<gene>
    <name evidence="3" type="primary">smc_2</name>
    <name evidence="3" type="ORF">OJF2_05000</name>
</gene>
<feature type="region of interest" description="Disordered" evidence="2">
    <location>
        <begin position="104"/>
        <end position="141"/>
    </location>
</feature>
<dbReference type="OrthoDB" id="290564at2"/>
<protein>
    <submittedName>
        <fullName evidence="3">Chromosome partition protein Smc</fullName>
    </submittedName>
</protein>
<evidence type="ECO:0000313" key="4">
    <source>
        <dbReference type="Proteomes" id="UP000324233"/>
    </source>
</evidence>
<organism evidence="3 4">
    <name type="scientific">Aquisphaera giovannonii</name>
    <dbReference type="NCBI Taxonomy" id="406548"/>
    <lineage>
        <taxon>Bacteria</taxon>
        <taxon>Pseudomonadati</taxon>
        <taxon>Planctomycetota</taxon>
        <taxon>Planctomycetia</taxon>
        <taxon>Isosphaerales</taxon>
        <taxon>Isosphaeraceae</taxon>
        <taxon>Aquisphaera</taxon>
    </lineage>
</organism>
<dbReference type="KEGG" id="agv:OJF2_05000"/>
<accession>A0A5B9VVZ0</accession>
<dbReference type="GO" id="GO:0003682">
    <property type="term" value="F:chromatin binding"/>
    <property type="evidence" value="ECO:0007669"/>
    <property type="project" value="TreeGrafter"/>
</dbReference>
<keyword evidence="1" id="KW-0175">Coiled coil</keyword>
<dbReference type="RefSeq" id="WP_148590917.1">
    <property type="nucleotide sequence ID" value="NZ_CP042997.1"/>
</dbReference>
<dbReference type="Gene3D" id="1.10.287.1490">
    <property type="match status" value="1"/>
</dbReference>
<reference evidence="3 4" key="1">
    <citation type="submission" date="2019-08" db="EMBL/GenBank/DDBJ databases">
        <title>Deep-cultivation of Planctomycetes and their phenomic and genomic characterization uncovers novel biology.</title>
        <authorList>
            <person name="Wiegand S."/>
            <person name="Jogler M."/>
            <person name="Boedeker C."/>
            <person name="Pinto D."/>
            <person name="Vollmers J."/>
            <person name="Rivas-Marin E."/>
            <person name="Kohn T."/>
            <person name="Peeters S.H."/>
            <person name="Heuer A."/>
            <person name="Rast P."/>
            <person name="Oberbeckmann S."/>
            <person name="Bunk B."/>
            <person name="Jeske O."/>
            <person name="Meyerdierks A."/>
            <person name="Storesund J.E."/>
            <person name="Kallscheuer N."/>
            <person name="Luecker S."/>
            <person name="Lage O.M."/>
            <person name="Pohl T."/>
            <person name="Merkel B.J."/>
            <person name="Hornburger P."/>
            <person name="Mueller R.-W."/>
            <person name="Bruemmer F."/>
            <person name="Labrenz M."/>
            <person name="Spormann A.M."/>
            <person name="Op den Camp H."/>
            <person name="Overmann J."/>
            <person name="Amann R."/>
            <person name="Jetten M.S.M."/>
            <person name="Mascher T."/>
            <person name="Medema M.H."/>
            <person name="Devos D.P."/>
            <person name="Kaster A.-K."/>
            <person name="Ovreas L."/>
            <person name="Rohde M."/>
            <person name="Galperin M.Y."/>
            <person name="Jogler C."/>
        </authorList>
    </citation>
    <scope>NUCLEOTIDE SEQUENCE [LARGE SCALE GENOMIC DNA]</scope>
    <source>
        <strain evidence="3 4">OJF2</strain>
    </source>
</reference>
<dbReference type="AlphaFoldDB" id="A0A5B9VVZ0"/>
<dbReference type="GO" id="GO:0000793">
    <property type="term" value="C:condensed chromosome"/>
    <property type="evidence" value="ECO:0007669"/>
    <property type="project" value="TreeGrafter"/>
</dbReference>
<evidence type="ECO:0000256" key="1">
    <source>
        <dbReference type="SAM" id="Coils"/>
    </source>
</evidence>
<feature type="coiled-coil region" evidence="1">
    <location>
        <begin position="448"/>
        <end position="503"/>
    </location>
</feature>
<dbReference type="PANTHER" id="PTHR43941:SF1">
    <property type="entry name" value="STRUCTURAL MAINTENANCE OF CHROMOSOMES PROTEIN 2"/>
    <property type="match status" value="1"/>
</dbReference>
<dbReference type="Proteomes" id="UP000324233">
    <property type="component" value="Chromosome"/>
</dbReference>
<dbReference type="PANTHER" id="PTHR43941">
    <property type="entry name" value="STRUCTURAL MAINTENANCE OF CHROMOSOMES PROTEIN 2"/>
    <property type="match status" value="1"/>
</dbReference>
<name>A0A5B9VVZ0_9BACT</name>